<reference evidence="2" key="1">
    <citation type="submission" date="2024-06" db="EMBL/GenBank/DDBJ databases">
        <authorList>
            <person name="Liu X."/>
            <person name="Lenzi L."/>
            <person name="Haldenby T S."/>
            <person name="Uol C."/>
        </authorList>
    </citation>
    <scope>NUCLEOTIDE SEQUENCE</scope>
</reference>
<evidence type="ECO:0000256" key="1">
    <source>
        <dbReference type="SAM" id="MobiDB-lite"/>
    </source>
</evidence>
<proteinExistence type="predicted"/>
<protein>
    <submittedName>
        <fullName evidence="2">Uncharacterized protein</fullName>
    </submittedName>
</protein>
<feature type="region of interest" description="Disordered" evidence="1">
    <location>
        <begin position="20"/>
        <end position="52"/>
    </location>
</feature>
<organism evidence="2 3">
    <name type="scientific">Calicophoron daubneyi</name>
    <name type="common">Rumen fluke</name>
    <name type="synonym">Paramphistomum daubneyi</name>
    <dbReference type="NCBI Taxonomy" id="300641"/>
    <lineage>
        <taxon>Eukaryota</taxon>
        <taxon>Metazoa</taxon>
        <taxon>Spiralia</taxon>
        <taxon>Lophotrochozoa</taxon>
        <taxon>Platyhelminthes</taxon>
        <taxon>Trematoda</taxon>
        <taxon>Digenea</taxon>
        <taxon>Plagiorchiida</taxon>
        <taxon>Pronocephalata</taxon>
        <taxon>Paramphistomoidea</taxon>
        <taxon>Paramphistomidae</taxon>
        <taxon>Calicophoron</taxon>
    </lineage>
</organism>
<comment type="caution">
    <text evidence="2">The sequence shown here is derived from an EMBL/GenBank/DDBJ whole genome shotgun (WGS) entry which is preliminary data.</text>
</comment>
<dbReference type="EMBL" id="CAXLJL010000134">
    <property type="protein sequence ID" value="CAL5132783.1"/>
    <property type="molecule type" value="Genomic_DNA"/>
</dbReference>
<gene>
    <name evidence="2" type="ORF">CDAUBV1_LOCUS5621</name>
</gene>
<sequence>MYTLGPQVHYEVHRRKYVQKAQKHSNKSLVKERSSTHSHRSKETEQTKEHHLPIRKQRLKAAFNFPKTILDHLTAHVLRGKYSFWMECSRIVLILFMLLTGTYGRIQVYTEIQTRRNPYENWTLHRLNSHSSTHTPKYPGLTNNSALSARAFVPLLDDPQASRRQITRRVPFGEENNWNSVDRISHVWTDYPKVLRQRQNRWRNARLSSLPPWYVNQYKRYPRDQPDPTHDGITRVPWNYQSKCRSCGRPLLQDSFCSDDFVIRAYVYKELNPSVGSSQFLMYIYEVYRPSSTILAEDLPT</sequence>
<evidence type="ECO:0000313" key="2">
    <source>
        <dbReference type="EMBL" id="CAL5132783.1"/>
    </source>
</evidence>
<feature type="compositionally biased region" description="Basic and acidic residues" evidence="1">
    <location>
        <begin position="29"/>
        <end position="52"/>
    </location>
</feature>
<name>A0AAV2T8Q8_CALDB</name>
<dbReference type="AlphaFoldDB" id="A0AAV2T8Q8"/>
<dbReference type="SUPFAM" id="SSF50242">
    <property type="entry name" value="TIMP-like"/>
    <property type="match status" value="1"/>
</dbReference>
<evidence type="ECO:0000313" key="3">
    <source>
        <dbReference type="Proteomes" id="UP001497525"/>
    </source>
</evidence>
<dbReference type="Proteomes" id="UP001497525">
    <property type="component" value="Unassembled WGS sequence"/>
</dbReference>
<dbReference type="InterPro" id="IPR008993">
    <property type="entry name" value="TIMP-like_OB-fold"/>
</dbReference>
<accession>A0AAV2T8Q8</accession>